<dbReference type="AlphaFoldDB" id="A0A554LI81"/>
<dbReference type="Proteomes" id="UP000315689">
    <property type="component" value="Unassembled WGS sequence"/>
</dbReference>
<dbReference type="PANTHER" id="PTHR34047:SF8">
    <property type="entry name" value="PROTEIN YKFC"/>
    <property type="match status" value="1"/>
</dbReference>
<dbReference type="PANTHER" id="PTHR34047">
    <property type="entry name" value="NUCLEAR INTRON MATURASE 1, MITOCHONDRIAL-RELATED"/>
    <property type="match status" value="1"/>
</dbReference>
<gene>
    <name evidence="2" type="ORF">CEN89_591</name>
</gene>
<dbReference type="PROSITE" id="PS50878">
    <property type="entry name" value="RT_POL"/>
    <property type="match status" value="1"/>
</dbReference>
<dbReference type="InterPro" id="IPR000477">
    <property type="entry name" value="RT_dom"/>
</dbReference>
<evidence type="ECO:0000313" key="2">
    <source>
        <dbReference type="EMBL" id="TSC92585.1"/>
    </source>
</evidence>
<protein>
    <recommendedName>
        <fullName evidence="1">Reverse transcriptase domain-containing protein</fullName>
    </recommendedName>
</protein>
<name>A0A554LI81_9BACT</name>
<dbReference type="SUPFAM" id="SSF56672">
    <property type="entry name" value="DNA/RNA polymerases"/>
    <property type="match status" value="1"/>
</dbReference>
<feature type="domain" description="Reverse transcriptase" evidence="1">
    <location>
        <begin position="85"/>
        <end position="304"/>
    </location>
</feature>
<dbReference type="CDD" id="cd01651">
    <property type="entry name" value="RT_G2_intron"/>
    <property type="match status" value="1"/>
</dbReference>
<organism evidence="2 3">
    <name type="scientific">Candidatus Berkelbacteria bacterium Licking1014_7</name>
    <dbReference type="NCBI Taxonomy" id="2017147"/>
    <lineage>
        <taxon>Bacteria</taxon>
        <taxon>Candidatus Berkelbacteria</taxon>
    </lineage>
</organism>
<dbReference type="InterPro" id="IPR043502">
    <property type="entry name" value="DNA/RNA_pol_sf"/>
</dbReference>
<accession>A0A554LI81</accession>
<evidence type="ECO:0000259" key="1">
    <source>
        <dbReference type="PROSITE" id="PS50878"/>
    </source>
</evidence>
<comment type="caution">
    <text evidence="2">The sequence shown here is derived from an EMBL/GenBank/DDBJ whole genome shotgun (WGS) entry which is preliminary data.</text>
</comment>
<dbReference type="Pfam" id="PF00078">
    <property type="entry name" value="RVT_1"/>
    <property type="match status" value="1"/>
</dbReference>
<reference evidence="2 3" key="1">
    <citation type="submission" date="2017-07" db="EMBL/GenBank/DDBJ databases">
        <title>Mechanisms for carbon and nitrogen cycling indicate functional differentiation within the Candidate Phyla Radiation.</title>
        <authorList>
            <person name="Danczak R.E."/>
            <person name="Johnston M.D."/>
            <person name="Kenah C."/>
            <person name="Slattery M."/>
            <person name="Wrighton K.C."/>
            <person name="Wilkins M.J."/>
        </authorList>
    </citation>
    <scope>NUCLEOTIDE SEQUENCE [LARGE SCALE GENOMIC DNA]</scope>
    <source>
        <strain evidence="2">Licking1014_7</strain>
    </source>
</reference>
<proteinExistence type="predicted"/>
<dbReference type="InterPro" id="IPR051083">
    <property type="entry name" value="GrpII_Intron_Splice-Mob/Def"/>
</dbReference>
<evidence type="ECO:0000313" key="3">
    <source>
        <dbReference type="Proteomes" id="UP000315689"/>
    </source>
</evidence>
<dbReference type="EMBL" id="VMGK01000019">
    <property type="protein sequence ID" value="TSC92585.1"/>
    <property type="molecule type" value="Genomic_DNA"/>
</dbReference>
<sequence length="367" mass="43467">MKELEEVIDLQNNGGVLKQLGLELGDSRRIIVHDGSFQQIISLENLFLAWREFCKDKRNKVDVQDFELHLEDNIFAIYEELKSGTKRQIKYEQFHITDPKPRIINKTSVAERLIHQAIYQILMPIFDRTFIFDSYSCRKQKGTHKAFRRLVSMARKQSKNYSRICWALKCDIRKFFHSIDHRILINLLSRRIADEKLMNLLAEIIESFESLPGKGMPLGNLTSQLFANIYMDPLDKFVKHKLKARYYLRYADDFMFLADNQEKLLEYLEEIKSFLGEHLKLLLHPDKIILRKLSWGLDFVGYVAYPKFNLPRSKTVQRMFARLDKIQKTESKKLNESLQSYLGYLKHIAAKTLSHKLNNQFGNRWQR</sequence>